<dbReference type="EMBL" id="CAKLBY020000264">
    <property type="protein sequence ID" value="CAK7941729.1"/>
    <property type="molecule type" value="Genomic_DNA"/>
</dbReference>
<dbReference type="EMBL" id="CAKLBY020000003">
    <property type="protein sequence ID" value="CAK7890882.1"/>
    <property type="molecule type" value="Genomic_DNA"/>
</dbReference>
<organism evidence="2 3">
    <name type="scientific">Peronospora matthiolae</name>
    <dbReference type="NCBI Taxonomy" id="2874970"/>
    <lineage>
        <taxon>Eukaryota</taxon>
        <taxon>Sar</taxon>
        <taxon>Stramenopiles</taxon>
        <taxon>Oomycota</taxon>
        <taxon>Peronosporomycetes</taxon>
        <taxon>Peronosporales</taxon>
        <taxon>Peronosporaceae</taxon>
        <taxon>Peronospora</taxon>
    </lineage>
</organism>
<reference evidence="2" key="1">
    <citation type="submission" date="2024-01" db="EMBL/GenBank/DDBJ databases">
        <authorList>
            <person name="Webb A."/>
        </authorList>
    </citation>
    <scope>NUCLEOTIDE SEQUENCE</scope>
    <source>
        <strain evidence="2">Pm1</strain>
    </source>
</reference>
<evidence type="ECO:0000313" key="3">
    <source>
        <dbReference type="Proteomes" id="UP001162060"/>
    </source>
</evidence>
<protein>
    <recommendedName>
        <fullName evidence="4">Polyketide synthase</fullName>
    </recommendedName>
</protein>
<proteinExistence type="predicted"/>
<accession>A0AAV1V877</accession>
<dbReference type="AlphaFoldDB" id="A0AAV1V877"/>
<evidence type="ECO:0000313" key="2">
    <source>
        <dbReference type="EMBL" id="CAK7941729.1"/>
    </source>
</evidence>
<gene>
    <name evidence="2" type="ORF">PM001_LOCUS26879</name>
    <name evidence="1" type="ORF">PM001_LOCUS70</name>
</gene>
<evidence type="ECO:0008006" key="4">
    <source>
        <dbReference type="Google" id="ProtNLM"/>
    </source>
</evidence>
<sequence length="106" mass="11502">MQLVTCPDWVALLKTYASCIKFGEPGLTANALDAMDEGIPSLHQGFTVSHTATIVPPMFEERIGEELFLSTDSFHAGIKWANLPTIKQQDSIPFGGHAGQPVQLYG</sequence>
<dbReference type="Proteomes" id="UP001162060">
    <property type="component" value="Unassembled WGS sequence"/>
</dbReference>
<comment type="caution">
    <text evidence="2">The sequence shown here is derived from an EMBL/GenBank/DDBJ whole genome shotgun (WGS) entry which is preliminary data.</text>
</comment>
<name>A0AAV1V877_9STRA</name>
<evidence type="ECO:0000313" key="1">
    <source>
        <dbReference type="EMBL" id="CAK7890882.1"/>
    </source>
</evidence>